<comment type="caution">
    <text evidence="3">The sequence shown here is derived from an EMBL/GenBank/DDBJ whole genome shotgun (WGS) entry which is preliminary data.</text>
</comment>
<proteinExistence type="predicted"/>
<evidence type="ECO:0000313" key="3">
    <source>
        <dbReference type="EMBL" id="GAA0185746.1"/>
    </source>
</evidence>
<protein>
    <recommendedName>
        <fullName evidence="2">Retroviral polymerase SH3-like domain-containing protein</fullName>
    </recommendedName>
</protein>
<feature type="region of interest" description="Disordered" evidence="1">
    <location>
        <begin position="13"/>
        <end position="33"/>
    </location>
</feature>
<dbReference type="Proteomes" id="UP001454036">
    <property type="component" value="Unassembled WGS sequence"/>
</dbReference>
<dbReference type="EMBL" id="BAABME010013024">
    <property type="protein sequence ID" value="GAA0185746.1"/>
    <property type="molecule type" value="Genomic_DNA"/>
</dbReference>
<dbReference type="InterPro" id="IPR057670">
    <property type="entry name" value="SH3_retrovirus"/>
</dbReference>
<feature type="domain" description="Retroviral polymerase SH3-like" evidence="2">
    <location>
        <begin position="42"/>
        <end position="88"/>
    </location>
</feature>
<gene>
    <name evidence="3" type="ORF">LIER_33034</name>
</gene>
<dbReference type="Pfam" id="PF25597">
    <property type="entry name" value="SH3_retrovirus"/>
    <property type="match status" value="1"/>
</dbReference>
<reference evidence="3 4" key="1">
    <citation type="submission" date="2024-01" db="EMBL/GenBank/DDBJ databases">
        <title>The complete chloroplast genome sequence of Lithospermum erythrorhizon: insights into the phylogenetic relationship among Boraginaceae species and the maternal lineages of purple gromwells.</title>
        <authorList>
            <person name="Okada T."/>
            <person name="Watanabe K."/>
        </authorList>
    </citation>
    <scope>NUCLEOTIDE SEQUENCE [LARGE SCALE GENOMIC DNA]</scope>
</reference>
<dbReference type="AlphaFoldDB" id="A0AAV3S0T6"/>
<evidence type="ECO:0000256" key="1">
    <source>
        <dbReference type="SAM" id="MobiDB-lite"/>
    </source>
</evidence>
<evidence type="ECO:0000313" key="4">
    <source>
        <dbReference type="Proteomes" id="UP001454036"/>
    </source>
</evidence>
<evidence type="ECO:0000259" key="2">
    <source>
        <dbReference type="Pfam" id="PF25597"/>
    </source>
</evidence>
<sequence length="96" mass="10226">MASLSGGAIALKVVAGGPGRGSNRGRGGAPPIRLRAAEARTAKSDKFSSRSRKCVFLGYPFGKKGWKVDDLGTKECFLSCDVKFAESVRLQRLILP</sequence>
<name>A0AAV3S0T6_LITER</name>
<feature type="compositionally biased region" description="Gly residues" evidence="1">
    <location>
        <begin position="16"/>
        <end position="28"/>
    </location>
</feature>
<accession>A0AAV3S0T6</accession>
<organism evidence="3 4">
    <name type="scientific">Lithospermum erythrorhizon</name>
    <name type="common">Purple gromwell</name>
    <name type="synonym">Lithospermum officinale var. erythrorhizon</name>
    <dbReference type="NCBI Taxonomy" id="34254"/>
    <lineage>
        <taxon>Eukaryota</taxon>
        <taxon>Viridiplantae</taxon>
        <taxon>Streptophyta</taxon>
        <taxon>Embryophyta</taxon>
        <taxon>Tracheophyta</taxon>
        <taxon>Spermatophyta</taxon>
        <taxon>Magnoliopsida</taxon>
        <taxon>eudicotyledons</taxon>
        <taxon>Gunneridae</taxon>
        <taxon>Pentapetalae</taxon>
        <taxon>asterids</taxon>
        <taxon>lamiids</taxon>
        <taxon>Boraginales</taxon>
        <taxon>Boraginaceae</taxon>
        <taxon>Boraginoideae</taxon>
        <taxon>Lithospermeae</taxon>
        <taxon>Lithospermum</taxon>
    </lineage>
</organism>
<keyword evidence="4" id="KW-1185">Reference proteome</keyword>